<evidence type="ECO:0000313" key="2">
    <source>
        <dbReference type="EMBL" id="GAA0503691.1"/>
    </source>
</evidence>
<protein>
    <submittedName>
        <fullName evidence="2">Uncharacterized protein</fullName>
    </submittedName>
</protein>
<organism evidence="2 3">
    <name type="scientific">Saccharopolyspora thermophila</name>
    <dbReference type="NCBI Taxonomy" id="89367"/>
    <lineage>
        <taxon>Bacteria</taxon>
        <taxon>Bacillati</taxon>
        <taxon>Actinomycetota</taxon>
        <taxon>Actinomycetes</taxon>
        <taxon>Pseudonocardiales</taxon>
        <taxon>Pseudonocardiaceae</taxon>
        <taxon>Saccharopolyspora</taxon>
    </lineage>
</organism>
<feature type="region of interest" description="Disordered" evidence="1">
    <location>
        <begin position="46"/>
        <end position="69"/>
    </location>
</feature>
<proteinExistence type="predicted"/>
<sequence length="80" mass="8734">MVSSPVWWLRSPWHTVRQLTRSCAPIPGPDSAISLRIKESSRRKASCRSFSPAPGDAAFGGPPETGRNATTGMVRVVRAW</sequence>
<keyword evidence="3" id="KW-1185">Reference proteome</keyword>
<evidence type="ECO:0000256" key="1">
    <source>
        <dbReference type="SAM" id="MobiDB-lite"/>
    </source>
</evidence>
<feature type="compositionally biased region" description="Low complexity" evidence="1">
    <location>
        <begin position="52"/>
        <end position="62"/>
    </location>
</feature>
<name>A0ABP3LNC5_9PSEU</name>
<dbReference type="Proteomes" id="UP001500220">
    <property type="component" value="Unassembled WGS sequence"/>
</dbReference>
<gene>
    <name evidence="2" type="ORF">GCM10009545_01720</name>
</gene>
<evidence type="ECO:0000313" key="3">
    <source>
        <dbReference type="Proteomes" id="UP001500220"/>
    </source>
</evidence>
<dbReference type="EMBL" id="BAAAHC010000001">
    <property type="protein sequence ID" value="GAA0503691.1"/>
    <property type="molecule type" value="Genomic_DNA"/>
</dbReference>
<accession>A0ABP3LNC5</accession>
<reference evidence="3" key="1">
    <citation type="journal article" date="2019" name="Int. J. Syst. Evol. Microbiol.">
        <title>The Global Catalogue of Microorganisms (GCM) 10K type strain sequencing project: providing services to taxonomists for standard genome sequencing and annotation.</title>
        <authorList>
            <consortium name="The Broad Institute Genomics Platform"/>
            <consortium name="The Broad Institute Genome Sequencing Center for Infectious Disease"/>
            <person name="Wu L."/>
            <person name="Ma J."/>
        </authorList>
    </citation>
    <scope>NUCLEOTIDE SEQUENCE [LARGE SCALE GENOMIC DNA]</scope>
    <source>
        <strain evidence="3">JCM 10664</strain>
    </source>
</reference>
<comment type="caution">
    <text evidence="2">The sequence shown here is derived from an EMBL/GenBank/DDBJ whole genome shotgun (WGS) entry which is preliminary data.</text>
</comment>